<feature type="domain" description="Acb2/Tad1 hairpin" evidence="2">
    <location>
        <begin position="46"/>
        <end position="101"/>
    </location>
</feature>
<dbReference type="Pfam" id="PF24729">
    <property type="entry name" value="Acb2_Tad1_hairpin"/>
    <property type="match status" value="1"/>
</dbReference>
<reference evidence="3 4" key="1">
    <citation type="journal article" date="2008" name="Genome Biol.">
        <title>Encapsulated in silica: genome, proteome and physiology of the thermophilic bacterium Anoxybacillus flavithermus WK1.</title>
        <authorList>
            <person name="Saw J.H."/>
            <person name="Mountain B.W."/>
            <person name="Feng L."/>
            <person name="Omelchenko M.V."/>
            <person name="Hou S."/>
            <person name="Saito J.A."/>
            <person name="Stott M.B."/>
            <person name="Li D."/>
            <person name="Zhao G."/>
            <person name="Wu J."/>
            <person name="Galperin M.Y."/>
            <person name="Koonin E.V."/>
            <person name="Makarova K.S."/>
            <person name="Wolf Y.I."/>
            <person name="Rigden D.J."/>
            <person name="Dunfield P.F."/>
            <person name="Wang L."/>
            <person name="Alam M."/>
        </authorList>
    </citation>
    <scope>NUCLEOTIDE SEQUENCE [LARGE SCALE GENOMIC DNA]</scope>
    <source>
        <strain evidence="4">DSM 21510 / WK1</strain>
    </source>
</reference>
<dbReference type="KEGG" id="afl:Aflv_0667"/>
<proteinExistence type="predicted"/>
<accession>B7GIN2</accession>
<dbReference type="HOGENOM" id="CLU_2192423_0_0_9"/>
<sequence>MQEIQSKTGESVRMETLHTRINRGKIEFNSPVSYEIEHKATGSIAAVIKFQKGLVQEEGLNGIFIEDLLLICIDQLEHFQNSEFKCKENEDTLRHLRDALHSTRSRQYERSLRGVQGKYQK</sequence>
<dbReference type="STRING" id="491915.Aflv_0667"/>
<dbReference type="AlphaFoldDB" id="B7GIN2"/>
<gene>
    <name evidence="3" type="ordered locus">Aflv_0667</name>
</gene>
<evidence type="ECO:0000313" key="4">
    <source>
        <dbReference type="Proteomes" id="UP000000742"/>
    </source>
</evidence>
<dbReference type="eggNOG" id="ENOG5030KXJ">
    <property type="taxonomic scope" value="Bacteria"/>
</dbReference>
<evidence type="ECO:0000259" key="2">
    <source>
        <dbReference type="Pfam" id="PF24729"/>
    </source>
</evidence>
<organism evidence="3 4">
    <name type="scientific">Anoxybacillus flavithermus (strain DSM 21510 / WK1)</name>
    <dbReference type="NCBI Taxonomy" id="491915"/>
    <lineage>
        <taxon>Bacteria</taxon>
        <taxon>Bacillati</taxon>
        <taxon>Bacillota</taxon>
        <taxon>Bacilli</taxon>
        <taxon>Bacillales</taxon>
        <taxon>Anoxybacillaceae</taxon>
        <taxon>Anoxybacillus</taxon>
    </lineage>
</organism>
<evidence type="ECO:0000256" key="1">
    <source>
        <dbReference type="ARBA" id="ARBA00022741"/>
    </source>
</evidence>
<keyword evidence="1" id="KW-0547">Nucleotide-binding</keyword>
<dbReference type="InterPro" id="IPR056098">
    <property type="entry name" value="Acb2/Tad1_hairpin"/>
</dbReference>
<evidence type="ECO:0000313" key="3">
    <source>
        <dbReference type="EMBL" id="ACJ33047.1"/>
    </source>
</evidence>
<dbReference type="EMBL" id="CP000922">
    <property type="protein sequence ID" value="ACJ33047.1"/>
    <property type="molecule type" value="Genomic_DNA"/>
</dbReference>
<dbReference type="Proteomes" id="UP000000742">
    <property type="component" value="Chromosome"/>
</dbReference>
<name>B7GIN2_ANOFW</name>
<protein>
    <submittedName>
        <fullName evidence="3">Phage related protein</fullName>
    </submittedName>
</protein>